<dbReference type="InterPro" id="IPR050126">
    <property type="entry name" value="Ap4A_hydrolase"/>
</dbReference>
<dbReference type="Proteomes" id="UP000504636">
    <property type="component" value="Unplaced"/>
</dbReference>
<evidence type="ECO:0000313" key="4">
    <source>
        <dbReference type="Proteomes" id="UP000504636"/>
    </source>
</evidence>
<dbReference type="GeneID" id="54459163"/>
<gene>
    <name evidence="3 5" type="ORF">BDZ99DRAFT_452373</name>
</gene>
<keyword evidence="4" id="KW-1185">Reference proteome</keyword>
<keyword evidence="1" id="KW-1133">Transmembrane helix</keyword>
<evidence type="ECO:0000256" key="1">
    <source>
        <dbReference type="SAM" id="Phobius"/>
    </source>
</evidence>
<dbReference type="GO" id="GO:0006798">
    <property type="term" value="P:polyphosphate catabolic process"/>
    <property type="evidence" value="ECO:0007669"/>
    <property type="project" value="TreeGrafter"/>
</dbReference>
<evidence type="ECO:0000313" key="5">
    <source>
        <dbReference type="RefSeq" id="XP_033570913.1"/>
    </source>
</evidence>
<keyword evidence="1" id="KW-0472">Membrane</keyword>
<accession>A0A6A6Y5P9</accession>
<dbReference type="GO" id="GO:0000298">
    <property type="term" value="F:endopolyphosphatase activity"/>
    <property type="evidence" value="ECO:0007669"/>
    <property type="project" value="TreeGrafter"/>
</dbReference>
<dbReference type="Gene3D" id="3.60.21.10">
    <property type="match status" value="1"/>
</dbReference>
<reference evidence="3 5" key="1">
    <citation type="journal article" date="2020" name="Stud. Mycol.">
        <title>101 Dothideomycetes genomes: a test case for predicting lifestyles and emergence of pathogens.</title>
        <authorList>
            <person name="Haridas S."/>
            <person name="Albert R."/>
            <person name="Binder M."/>
            <person name="Bloem J."/>
            <person name="Labutti K."/>
            <person name="Salamov A."/>
            <person name="Andreopoulos B."/>
            <person name="Baker S."/>
            <person name="Barry K."/>
            <person name="Bills G."/>
            <person name="Bluhm B."/>
            <person name="Cannon C."/>
            <person name="Castanera R."/>
            <person name="Culley D."/>
            <person name="Daum C."/>
            <person name="Ezra D."/>
            <person name="Gonzalez J."/>
            <person name="Henrissat B."/>
            <person name="Kuo A."/>
            <person name="Liang C."/>
            <person name="Lipzen A."/>
            <person name="Lutzoni F."/>
            <person name="Magnuson J."/>
            <person name="Mondo S."/>
            <person name="Nolan M."/>
            <person name="Ohm R."/>
            <person name="Pangilinan J."/>
            <person name="Park H.-J."/>
            <person name="Ramirez L."/>
            <person name="Alfaro M."/>
            <person name="Sun H."/>
            <person name="Tritt A."/>
            <person name="Yoshinaga Y."/>
            <person name="Zwiers L.-H."/>
            <person name="Turgeon B."/>
            <person name="Goodwin S."/>
            <person name="Spatafora J."/>
            <person name="Crous P."/>
            <person name="Grigoriev I."/>
        </authorList>
    </citation>
    <scope>NUCLEOTIDE SEQUENCE</scope>
    <source>
        <strain evidence="3 5">CBS 304.34</strain>
    </source>
</reference>
<dbReference type="CDD" id="cd00144">
    <property type="entry name" value="MPP_PPP_family"/>
    <property type="match status" value="1"/>
</dbReference>
<dbReference type="GO" id="GO:0016791">
    <property type="term" value="F:phosphatase activity"/>
    <property type="evidence" value="ECO:0007669"/>
    <property type="project" value="TreeGrafter"/>
</dbReference>
<dbReference type="InterPro" id="IPR004843">
    <property type="entry name" value="Calcineurin-like_PHP"/>
</dbReference>
<dbReference type="GO" id="GO:0005737">
    <property type="term" value="C:cytoplasm"/>
    <property type="evidence" value="ECO:0007669"/>
    <property type="project" value="TreeGrafter"/>
</dbReference>
<reference evidence="5" key="2">
    <citation type="submission" date="2020-04" db="EMBL/GenBank/DDBJ databases">
        <authorList>
            <consortium name="NCBI Genome Project"/>
        </authorList>
    </citation>
    <scope>NUCLEOTIDE SEQUENCE</scope>
    <source>
        <strain evidence="5">CBS 304.34</strain>
    </source>
</reference>
<evidence type="ECO:0000259" key="2">
    <source>
        <dbReference type="Pfam" id="PF00149"/>
    </source>
</evidence>
<name>A0A6A6Y5P9_9PEZI</name>
<dbReference type="SUPFAM" id="SSF56300">
    <property type="entry name" value="Metallo-dependent phosphatases"/>
    <property type="match status" value="1"/>
</dbReference>
<organism evidence="3">
    <name type="scientific">Mytilinidion resinicola</name>
    <dbReference type="NCBI Taxonomy" id="574789"/>
    <lineage>
        <taxon>Eukaryota</taxon>
        <taxon>Fungi</taxon>
        <taxon>Dikarya</taxon>
        <taxon>Ascomycota</taxon>
        <taxon>Pezizomycotina</taxon>
        <taxon>Dothideomycetes</taxon>
        <taxon>Pleosporomycetidae</taxon>
        <taxon>Mytilinidiales</taxon>
        <taxon>Mytilinidiaceae</taxon>
        <taxon>Mytilinidion</taxon>
    </lineage>
</organism>
<dbReference type="PANTHER" id="PTHR42850">
    <property type="entry name" value="METALLOPHOSPHOESTERASE"/>
    <property type="match status" value="1"/>
</dbReference>
<dbReference type="OrthoDB" id="10267127at2759"/>
<reference evidence="5" key="3">
    <citation type="submission" date="2025-04" db="UniProtKB">
        <authorList>
            <consortium name="RefSeq"/>
        </authorList>
    </citation>
    <scope>IDENTIFICATION</scope>
    <source>
        <strain evidence="5">CBS 304.34</strain>
    </source>
</reference>
<dbReference type="EMBL" id="MU003715">
    <property type="protein sequence ID" value="KAF2803949.1"/>
    <property type="molecule type" value="Genomic_DNA"/>
</dbReference>
<proteinExistence type="predicted"/>
<dbReference type="PANTHER" id="PTHR42850:SF4">
    <property type="entry name" value="ZINC-DEPENDENT ENDOPOLYPHOSPHATASE"/>
    <property type="match status" value="1"/>
</dbReference>
<dbReference type="Pfam" id="PF00149">
    <property type="entry name" value="Metallophos"/>
    <property type="match status" value="1"/>
</dbReference>
<keyword evidence="1" id="KW-0812">Transmembrane</keyword>
<feature type="domain" description="Calcineurin-like phosphoesterase" evidence="2">
    <location>
        <begin position="97"/>
        <end position="305"/>
    </location>
</feature>
<dbReference type="AlphaFoldDB" id="A0A6A6Y5P9"/>
<dbReference type="RefSeq" id="XP_033570913.1">
    <property type="nucleotide sequence ID" value="XM_033718270.1"/>
</dbReference>
<feature type="transmembrane region" description="Helical" evidence="1">
    <location>
        <begin position="26"/>
        <end position="45"/>
    </location>
</feature>
<dbReference type="InterPro" id="IPR029052">
    <property type="entry name" value="Metallo-depent_PP-like"/>
</dbReference>
<sequence>MPPPWKRIVAAPASRLSHVPRRVQRYFVIYATLLIAAWVSWKWIFQPDWESNRAIEKSLNEDKVFFGSNMRPEFSDMIQIKSMDTRLLPSDENFKQRLVIVGDVHGCKDELQALLDKVKFRAPHDHLTLTGDMISKGPDSAGVVSLARSLSASCVRGNHEDRMLLALADMRGHHAALPGPAEDPTDAQDLLDEESFSHGDYTFRSLAREFDDKQIKWLQACPVILRVGEIAGLGEMVVVHAGLVPGIPLERQDPYHVMNMRTIDLDTRLPSENREGTPWEKLWNKYQSHVPPQSAERSSVVYGHDSKRGKNIHKYSFGLDSGCVAGGRLTALVIEAGRKGEVAKTRTVDVKCKTYWQKSQSKTNNKSET</sequence>
<evidence type="ECO:0000313" key="3">
    <source>
        <dbReference type="EMBL" id="KAF2803949.1"/>
    </source>
</evidence>
<protein>
    <submittedName>
        <fullName evidence="3 5">Ser/Thr protein phosphatase</fullName>
    </submittedName>
</protein>